<dbReference type="GO" id="GO:0005737">
    <property type="term" value="C:cytoplasm"/>
    <property type="evidence" value="ECO:0007669"/>
    <property type="project" value="TreeGrafter"/>
</dbReference>
<dbReference type="EMBL" id="DVFV01000066">
    <property type="protein sequence ID" value="HIQ90676.1"/>
    <property type="molecule type" value="Genomic_DNA"/>
</dbReference>
<dbReference type="Gene3D" id="2.102.10.10">
    <property type="entry name" value="Rieske [2Fe-2S] iron-sulphur domain"/>
    <property type="match status" value="1"/>
</dbReference>
<comment type="caution">
    <text evidence="7">The sequence shown here is derived from an EMBL/GenBank/DDBJ whole genome shotgun (WGS) entry which is preliminary data.</text>
</comment>
<dbReference type="GO" id="GO:0051537">
    <property type="term" value="F:2 iron, 2 sulfur cluster binding"/>
    <property type="evidence" value="ECO:0007669"/>
    <property type="project" value="UniProtKB-KW"/>
</dbReference>
<dbReference type="PANTHER" id="PTHR13847">
    <property type="entry name" value="SARCOSINE DEHYDROGENASE-RELATED"/>
    <property type="match status" value="1"/>
</dbReference>
<dbReference type="GO" id="GO:0016020">
    <property type="term" value="C:membrane"/>
    <property type="evidence" value="ECO:0007669"/>
    <property type="project" value="InterPro"/>
</dbReference>
<dbReference type="PANTHER" id="PTHR13847:SF281">
    <property type="entry name" value="FAD DEPENDENT OXIDOREDUCTASE DOMAIN-CONTAINING PROTEIN"/>
    <property type="match status" value="1"/>
</dbReference>
<dbReference type="InterPro" id="IPR036922">
    <property type="entry name" value="Rieske_2Fe-2S_sf"/>
</dbReference>
<feature type="domain" description="Rieske" evidence="6">
    <location>
        <begin position="225"/>
        <end position="309"/>
    </location>
</feature>
<keyword evidence="4" id="KW-0411">Iron-sulfur</keyword>
<dbReference type="AlphaFoldDB" id="A0A9D1CZR6"/>
<keyword evidence="1" id="KW-0001">2Fe-2S</keyword>
<dbReference type="GO" id="GO:0046872">
    <property type="term" value="F:metal ion binding"/>
    <property type="evidence" value="ECO:0007669"/>
    <property type="project" value="UniProtKB-KW"/>
</dbReference>
<evidence type="ECO:0000256" key="3">
    <source>
        <dbReference type="ARBA" id="ARBA00023004"/>
    </source>
</evidence>
<dbReference type="Gene3D" id="3.50.50.60">
    <property type="entry name" value="FAD/NAD(P)-binding domain"/>
    <property type="match status" value="1"/>
</dbReference>
<organism evidence="7 8">
    <name type="scientific">Candidatus Coprosoma intestinipullorum</name>
    <dbReference type="NCBI Taxonomy" id="2840752"/>
    <lineage>
        <taxon>Bacteria</taxon>
        <taxon>Bacillati</taxon>
        <taxon>Bacillota</taxon>
        <taxon>Bacillota incertae sedis</taxon>
        <taxon>Candidatus Coprosoma</taxon>
    </lineage>
</organism>
<dbReference type="Pfam" id="PF01266">
    <property type="entry name" value="DAO"/>
    <property type="match status" value="1"/>
</dbReference>
<evidence type="ECO:0000256" key="5">
    <source>
        <dbReference type="ARBA" id="ARBA00023157"/>
    </source>
</evidence>
<reference evidence="7" key="2">
    <citation type="journal article" date="2021" name="PeerJ">
        <title>Extensive microbial diversity within the chicken gut microbiome revealed by metagenomics and culture.</title>
        <authorList>
            <person name="Gilroy R."/>
            <person name="Ravi A."/>
            <person name="Getino M."/>
            <person name="Pursley I."/>
            <person name="Horton D.L."/>
            <person name="Alikhan N.F."/>
            <person name="Baker D."/>
            <person name="Gharbi K."/>
            <person name="Hall N."/>
            <person name="Watson M."/>
            <person name="Adriaenssens E.M."/>
            <person name="Foster-Nyarko E."/>
            <person name="Jarju S."/>
            <person name="Secka A."/>
            <person name="Antonio M."/>
            <person name="Oren A."/>
            <person name="Chaudhuri R.R."/>
            <person name="La Ragione R."/>
            <person name="Hildebrand F."/>
            <person name="Pallen M.J."/>
        </authorList>
    </citation>
    <scope>NUCLEOTIDE SEQUENCE</scope>
    <source>
        <strain evidence="7">CHK147-3167</strain>
    </source>
</reference>
<dbReference type="PROSITE" id="PS51296">
    <property type="entry name" value="RIESKE"/>
    <property type="match status" value="1"/>
</dbReference>
<name>A0A9D1CZR6_9FIRM</name>
<protein>
    <submittedName>
        <fullName evidence="7">FAD-dependent oxidoreductase</fullName>
    </submittedName>
</protein>
<keyword evidence="5" id="KW-1015">Disulfide bond</keyword>
<keyword evidence="2" id="KW-0479">Metal-binding</keyword>
<dbReference type="SUPFAM" id="SSF51971">
    <property type="entry name" value="Nucleotide-binding domain"/>
    <property type="match status" value="1"/>
</dbReference>
<dbReference type="Pfam" id="PF00355">
    <property type="entry name" value="Rieske"/>
    <property type="match status" value="1"/>
</dbReference>
<proteinExistence type="predicted"/>
<evidence type="ECO:0000256" key="2">
    <source>
        <dbReference type="ARBA" id="ARBA00022723"/>
    </source>
</evidence>
<sequence length="309" mass="35625">TLKALSAVFNPFKFLISLKEICLKSNVKIYENTGIIKVDTDRFIAYTGKYKIKFKNCVLATHYPSLVKLLFLPVHSYLEKSYLGAKRVFDNEKKCGISIDKDSRSYRYYKDYYIFLDEVSDTSMNLDISMNFDNLIKRNSEADYVWSNKDIMTIDYMPYIGRVLDNIYIGTGYNTWGMTNGFLAGKIISDLICHGKNEYANLFNPKRFTSFKNYLKFPLFLGVSAKALVKSKLSDSSDVSLEKIDNKKFLVYIDKDGVKHKVCKNCPHLKCELIFNKVEEIWECPCHGSKFDIDGKCIEGPSNLDVTFF</sequence>
<dbReference type="Gene3D" id="3.30.9.10">
    <property type="entry name" value="D-Amino Acid Oxidase, subunit A, domain 2"/>
    <property type="match status" value="1"/>
</dbReference>
<accession>A0A9D1CZR6</accession>
<feature type="non-terminal residue" evidence="7">
    <location>
        <position position="1"/>
    </location>
</feature>
<dbReference type="PRINTS" id="PR00162">
    <property type="entry name" value="RIESKE"/>
</dbReference>
<dbReference type="InterPro" id="IPR005805">
    <property type="entry name" value="Rieske_Fe-S_prot_C"/>
</dbReference>
<gene>
    <name evidence="7" type="ORF">IAB27_03495</name>
</gene>
<dbReference type="SUPFAM" id="SSF50022">
    <property type="entry name" value="ISP domain"/>
    <property type="match status" value="1"/>
</dbReference>
<evidence type="ECO:0000256" key="4">
    <source>
        <dbReference type="ARBA" id="ARBA00023014"/>
    </source>
</evidence>
<dbReference type="InterPro" id="IPR017941">
    <property type="entry name" value="Rieske_2Fe-2S"/>
</dbReference>
<dbReference type="InterPro" id="IPR006076">
    <property type="entry name" value="FAD-dep_OxRdtase"/>
</dbReference>
<dbReference type="GO" id="GO:0004497">
    <property type="term" value="F:monooxygenase activity"/>
    <property type="evidence" value="ECO:0007669"/>
    <property type="project" value="UniProtKB-ARBA"/>
</dbReference>
<evidence type="ECO:0000256" key="1">
    <source>
        <dbReference type="ARBA" id="ARBA00022714"/>
    </source>
</evidence>
<dbReference type="GO" id="GO:0016705">
    <property type="term" value="F:oxidoreductase activity, acting on paired donors, with incorporation or reduction of molecular oxygen"/>
    <property type="evidence" value="ECO:0007669"/>
    <property type="project" value="UniProtKB-ARBA"/>
</dbReference>
<dbReference type="InterPro" id="IPR036188">
    <property type="entry name" value="FAD/NAD-bd_sf"/>
</dbReference>
<reference evidence="7" key="1">
    <citation type="submission" date="2020-10" db="EMBL/GenBank/DDBJ databases">
        <authorList>
            <person name="Gilroy R."/>
        </authorList>
    </citation>
    <scope>NUCLEOTIDE SEQUENCE</scope>
    <source>
        <strain evidence="7">CHK147-3167</strain>
    </source>
</reference>
<evidence type="ECO:0000313" key="7">
    <source>
        <dbReference type="EMBL" id="HIQ90676.1"/>
    </source>
</evidence>
<keyword evidence="3" id="KW-0408">Iron</keyword>
<evidence type="ECO:0000259" key="6">
    <source>
        <dbReference type="PROSITE" id="PS51296"/>
    </source>
</evidence>
<dbReference type="Proteomes" id="UP000886786">
    <property type="component" value="Unassembled WGS sequence"/>
</dbReference>
<evidence type="ECO:0000313" key="8">
    <source>
        <dbReference type="Proteomes" id="UP000886786"/>
    </source>
</evidence>